<dbReference type="InterPro" id="IPR058913">
    <property type="entry name" value="Integrase_dom_put"/>
</dbReference>
<name>A0A6J8DGL7_MYTCO</name>
<gene>
    <name evidence="2" type="ORF">MCOR_39797</name>
</gene>
<dbReference type="PANTHER" id="PTHR46791">
    <property type="entry name" value="EXPRESSED PROTEIN"/>
    <property type="match status" value="1"/>
</dbReference>
<feature type="domain" description="Integrase core" evidence="1">
    <location>
        <begin position="168"/>
        <end position="209"/>
    </location>
</feature>
<dbReference type="EMBL" id="CACVKT020007187">
    <property type="protein sequence ID" value="CAC5406200.1"/>
    <property type="molecule type" value="Genomic_DNA"/>
</dbReference>
<dbReference type="AlphaFoldDB" id="A0A6J8DGL7"/>
<dbReference type="PANTHER" id="PTHR46791:SF13">
    <property type="entry name" value="CLR5 DOMAIN-CONTAINING PROTEIN"/>
    <property type="match status" value="1"/>
</dbReference>
<evidence type="ECO:0000313" key="3">
    <source>
        <dbReference type="Proteomes" id="UP000507470"/>
    </source>
</evidence>
<organism evidence="2 3">
    <name type="scientific">Mytilus coruscus</name>
    <name type="common">Sea mussel</name>
    <dbReference type="NCBI Taxonomy" id="42192"/>
    <lineage>
        <taxon>Eukaryota</taxon>
        <taxon>Metazoa</taxon>
        <taxon>Spiralia</taxon>
        <taxon>Lophotrochozoa</taxon>
        <taxon>Mollusca</taxon>
        <taxon>Bivalvia</taxon>
        <taxon>Autobranchia</taxon>
        <taxon>Pteriomorphia</taxon>
        <taxon>Mytilida</taxon>
        <taxon>Mytiloidea</taxon>
        <taxon>Mytilidae</taxon>
        <taxon>Mytilinae</taxon>
        <taxon>Mytilus</taxon>
    </lineage>
</organism>
<proteinExistence type="predicted"/>
<dbReference type="Pfam" id="PF24764">
    <property type="entry name" value="rva_4"/>
    <property type="match status" value="1"/>
</dbReference>
<dbReference type="OrthoDB" id="6126625at2759"/>
<evidence type="ECO:0000259" key="1">
    <source>
        <dbReference type="Pfam" id="PF24764"/>
    </source>
</evidence>
<accession>A0A6J8DGL7</accession>
<reference evidence="2 3" key="1">
    <citation type="submission" date="2020-06" db="EMBL/GenBank/DDBJ databases">
        <authorList>
            <person name="Li R."/>
            <person name="Bekaert M."/>
        </authorList>
    </citation>
    <scope>NUCLEOTIDE SEQUENCE [LARGE SCALE GENOMIC DNA]</scope>
    <source>
        <strain evidence="3">wild</strain>
    </source>
</reference>
<protein>
    <recommendedName>
        <fullName evidence="1">Integrase core domain-containing protein</fullName>
    </recommendedName>
</protein>
<dbReference type="Proteomes" id="UP000507470">
    <property type="component" value="Unassembled WGS sequence"/>
</dbReference>
<keyword evidence="3" id="KW-1185">Reference proteome</keyword>
<sequence length="227" mass="26566">MQFSEIRVHDGQHCFVTKPERAVRVVLTLHKASDNISMTTCRERKGYKEYVHPYFSQLYTSTDVKDIWSNIHHIQQSERHLKRIKKRLNLQRADQYSPIETVVHQIVRLYGEGYVNIGYRFMWKLLNVMCGVRVTQQTVRIVIAALDPEGVNVRSRNRLRRRHYSSWGPYFTIHIDGYDKLKPFGIAIHGAIDGFSRKVLWLKAGYTNDNPKYIAGLLSKDITDCLE</sequence>
<evidence type="ECO:0000313" key="2">
    <source>
        <dbReference type="EMBL" id="CAC5406200.1"/>
    </source>
</evidence>